<accession>A0A0M9VN67</accession>
<evidence type="ECO:0000256" key="2">
    <source>
        <dbReference type="ARBA" id="ARBA00006375"/>
    </source>
</evidence>
<evidence type="ECO:0000256" key="8">
    <source>
        <dbReference type="ARBA" id="ARBA00023128"/>
    </source>
</evidence>
<dbReference type="InterPro" id="IPR044677">
    <property type="entry name" value="SLC25A3/Pic2/Mir1-like"/>
</dbReference>
<evidence type="ECO:0000256" key="10">
    <source>
        <dbReference type="PROSITE-ProRule" id="PRU00282"/>
    </source>
</evidence>
<dbReference type="PROSITE" id="PS50920">
    <property type="entry name" value="SOLCAR"/>
    <property type="match status" value="2"/>
</dbReference>
<comment type="caution">
    <text evidence="12">The sequence shown here is derived from an EMBL/GenBank/DDBJ whole genome shotgun (WGS) entry which is preliminary data.</text>
</comment>
<protein>
    <submittedName>
        <fullName evidence="12">Mitochondrial carrier</fullName>
    </submittedName>
</protein>
<feature type="repeat" description="Solcar" evidence="10">
    <location>
        <begin position="113"/>
        <end position="197"/>
    </location>
</feature>
<evidence type="ECO:0000256" key="7">
    <source>
        <dbReference type="ARBA" id="ARBA00022989"/>
    </source>
</evidence>
<keyword evidence="8" id="KW-0496">Mitochondrion</keyword>
<evidence type="ECO:0000256" key="9">
    <source>
        <dbReference type="ARBA" id="ARBA00023136"/>
    </source>
</evidence>
<organism evidence="12 13">
    <name type="scientific">Malassezia pachydermatis</name>
    <dbReference type="NCBI Taxonomy" id="77020"/>
    <lineage>
        <taxon>Eukaryota</taxon>
        <taxon>Fungi</taxon>
        <taxon>Dikarya</taxon>
        <taxon>Basidiomycota</taxon>
        <taxon>Ustilaginomycotina</taxon>
        <taxon>Malasseziomycetes</taxon>
        <taxon>Malasseziales</taxon>
        <taxon>Malasseziaceae</taxon>
        <taxon>Malassezia</taxon>
    </lineage>
</organism>
<dbReference type="GeneID" id="28727926"/>
<dbReference type="RefSeq" id="XP_017990634.1">
    <property type="nucleotide sequence ID" value="XM_018136051.1"/>
</dbReference>
<dbReference type="InterPro" id="IPR023395">
    <property type="entry name" value="MCP_dom_sf"/>
</dbReference>
<dbReference type="PANTHER" id="PTHR45671:SF15">
    <property type="entry name" value="MIR1-PHOSPHATE TRANSPORTER OF THE MITOCHONDRIAL CARRIER (MCF) FAMILY"/>
    <property type="match status" value="1"/>
</dbReference>
<feature type="repeat" description="Solcar" evidence="10">
    <location>
        <begin position="14"/>
        <end position="99"/>
    </location>
</feature>
<dbReference type="Gene3D" id="1.50.40.10">
    <property type="entry name" value="Mitochondrial carrier domain"/>
    <property type="match status" value="1"/>
</dbReference>
<evidence type="ECO:0000256" key="6">
    <source>
        <dbReference type="ARBA" id="ARBA00022792"/>
    </source>
</evidence>
<dbReference type="AlphaFoldDB" id="A0A0M9VN67"/>
<proteinExistence type="inferred from homology"/>
<name>A0A0M9VN67_9BASI</name>
<keyword evidence="13" id="KW-1185">Reference proteome</keyword>
<keyword evidence="7" id="KW-1133">Transmembrane helix</keyword>
<dbReference type="Proteomes" id="UP000037751">
    <property type="component" value="Unassembled WGS sequence"/>
</dbReference>
<evidence type="ECO:0000256" key="11">
    <source>
        <dbReference type="RuleBase" id="RU000488"/>
    </source>
</evidence>
<keyword evidence="4 10" id="KW-0812">Transmembrane</keyword>
<sequence>MSEKGGLTPNFTLQNYAQFFAAGGLCATLTHGGLTPIDVVKTRLQLEPKGSKETMASMARGIIAKEGPGGLLAGFGPTAVGYLIQGGAKFCGYEFFKKQAIDFLGSKERAREYRQLVYLGSASCAEVIATTLLTPLEAARIRLVSERGYAKGLVGAVSRMAKEEGIRGFYAGYAPILCKQVPYAIGQFYTNEMMHNLVQITISQETLAKYGKVGEVSVQLGCGIVAGVAAAVLSHPADTLLSKINKGGGGSGSAMKKLVVLAKETGPIGFS</sequence>
<reference evidence="12 13" key="1">
    <citation type="submission" date="2015-07" db="EMBL/GenBank/DDBJ databases">
        <title>Draft Genome Sequence of Malassezia furfur CBS1878 and Malassezia pachydermatis CBS1879.</title>
        <authorList>
            <person name="Triana S."/>
            <person name="Ohm R."/>
            <person name="Gonzalez A."/>
            <person name="DeCock H."/>
            <person name="Restrepo S."/>
            <person name="Celis A."/>
        </authorList>
    </citation>
    <scope>NUCLEOTIDE SEQUENCE [LARGE SCALE GENOMIC DNA]</scope>
    <source>
        <strain evidence="12 13">CBS 1879</strain>
    </source>
</reference>
<dbReference type="InterPro" id="IPR002067">
    <property type="entry name" value="MCP"/>
</dbReference>
<keyword evidence="5" id="KW-0677">Repeat</keyword>
<evidence type="ECO:0000256" key="1">
    <source>
        <dbReference type="ARBA" id="ARBA00004448"/>
    </source>
</evidence>
<comment type="similarity">
    <text evidence="2 11">Belongs to the mitochondrial carrier (TC 2.A.29) family.</text>
</comment>
<comment type="subcellular location">
    <subcellularLocation>
        <location evidence="1">Mitochondrion inner membrane</location>
        <topology evidence="1">Multi-pass membrane protein</topology>
    </subcellularLocation>
</comment>
<dbReference type="GO" id="GO:1990547">
    <property type="term" value="P:mitochondrial phosphate ion transmembrane transport"/>
    <property type="evidence" value="ECO:0007669"/>
    <property type="project" value="InterPro"/>
</dbReference>
<evidence type="ECO:0000256" key="3">
    <source>
        <dbReference type="ARBA" id="ARBA00022448"/>
    </source>
</evidence>
<evidence type="ECO:0000313" key="12">
    <source>
        <dbReference type="EMBL" id="KOS13002.1"/>
    </source>
</evidence>
<keyword evidence="6" id="KW-0999">Mitochondrion inner membrane</keyword>
<dbReference type="Pfam" id="PF00153">
    <property type="entry name" value="Mito_carr"/>
    <property type="match status" value="2"/>
</dbReference>
<dbReference type="VEuPathDB" id="FungiDB:Malapachy_1547"/>
<dbReference type="PRINTS" id="PR00926">
    <property type="entry name" value="MITOCARRIER"/>
</dbReference>
<evidence type="ECO:0000313" key="13">
    <source>
        <dbReference type="Proteomes" id="UP000037751"/>
    </source>
</evidence>
<dbReference type="EMBL" id="LGAV01000007">
    <property type="protein sequence ID" value="KOS13002.1"/>
    <property type="molecule type" value="Genomic_DNA"/>
</dbReference>
<dbReference type="GO" id="GO:0005315">
    <property type="term" value="F:phosphate transmembrane transporter activity"/>
    <property type="evidence" value="ECO:0007669"/>
    <property type="project" value="InterPro"/>
</dbReference>
<dbReference type="InterPro" id="IPR018108">
    <property type="entry name" value="MCP_transmembrane"/>
</dbReference>
<keyword evidence="9 10" id="KW-0472">Membrane</keyword>
<dbReference type="GO" id="GO:0005743">
    <property type="term" value="C:mitochondrial inner membrane"/>
    <property type="evidence" value="ECO:0007669"/>
    <property type="project" value="UniProtKB-SubCell"/>
</dbReference>
<evidence type="ECO:0000256" key="4">
    <source>
        <dbReference type="ARBA" id="ARBA00022692"/>
    </source>
</evidence>
<dbReference type="SUPFAM" id="SSF103506">
    <property type="entry name" value="Mitochondrial carrier"/>
    <property type="match status" value="1"/>
</dbReference>
<dbReference type="PANTHER" id="PTHR45671">
    <property type="entry name" value="SOLUTE CARRIER FAMILY 25 (MITOCHONDRIAL CARRIER PHOSPHATE CARRIER), MEMBER 3, LIKE-RELATED-RELATED"/>
    <property type="match status" value="1"/>
</dbReference>
<dbReference type="OrthoDB" id="427452at2759"/>
<evidence type="ECO:0000256" key="5">
    <source>
        <dbReference type="ARBA" id="ARBA00022737"/>
    </source>
</evidence>
<gene>
    <name evidence="12" type="ORF">Malapachy_1547</name>
</gene>
<dbReference type="STRING" id="77020.A0A0M9VN67"/>
<keyword evidence="3 11" id="KW-0813">Transport</keyword>